<dbReference type="SUPFAM" id="SSF52172">
    <property type="entry name" value="CheY-like"/>
    <property type="match status" value="1"/>
</dbReference>
<dbReference type="InterPro" id="IPR000792">
    <property type="entry name" value="Tscrpt_reg_LuxR_C"/>
</dbReference>
<feature type="domain" description="Response regulatory" evidence="7">
    <location>
        <begin position="2"/>
        <end position="126"/>
    </location>
</feature>
<feature type="domain" description="HTH luxR-type" evidence="6">
    <location>
        <begin position="148"/>
        <end position="219"/>
    </location>
</feature>
<dbReference type="EMBL" id="RCDB01000001">
    <property type="protein sequence ID" value="RLK52774.1"/>
    <property type="molecule type" value="Genomic_DNA"/>
</dbReference>
<dbReference type="PANTHER" id="PTHR43214:SF24">
    <property type="entry name" value="TRANSCRIPTIONAL REGULATORY PROTEIN NARL-RELATED"/>
    <property type="match status" value="1"/>
</dbReference>
<keyword evidence="4" id="KW-0804">Transcription</keyword>
<dbReference type="CDD" id="cd06170">
    <property type="entry name" value="LuxR_C_like"/>
    <property type="match status" value="1"/>
</dbReference>
<dbReference type="GO" id="GO:0003677">
    <property type="term" value="F:DNA binding"/>
    <property type="evidence" value="ECO:0007669"/>
    <property type="project" value="UniProtKB-KW"/>
</dbReference>
<evidence type="ECO:0000259" key="6">
    <source>
        <dbReference type="PROSITE" id="PS50043"/>
    </source>
</evidence>
<dbReference type="Gene3D" id="3.40.50.2300">
    <property type="match status" value="1"/>
</dbReference>
<dbReference type="PRINTS" id="PR00038">
    <property type="entry name" value="HTHLUXR"/>
</dbReference>
<keyword evidence="2" id="KW-0805">Transcription regulation</keyword>
<keyword evidence="3" id="KW-0238">DNA-binding</keyword>
<keyword evidence="9" id="KW-1185">Reference proteome</keyword>
<dbReference type="PANTHER" id="PTHR43214">
    <property type="entry name" value="TWO-COMPONENT RESPONSE REGULATOR"/>
    <property type="match status" value="1"/>
</dbReference>
<dbReference type="OrthoDB" id="9808843at2"/>
<evidence type="ECO:0000313" key="9">
    <source>
        <dbReference type="Proteomes" id="UP000273158"/>
    </source>
</evidence>
<feature type="modified residue" description="4-aspartylphosphate" evidence="5">
    <location>
        <position position="52"/>
    </location>
</feature>
<dbReference type="SMART" id="SM00421">
    <property type="entry name" value="HTH_LUXR"/>
    <property type="match status" value="1"/>
</dbReference>
<dbReference type="InterPro" id="IPR039420">
    <property type="entry name" value="WalR-like"/>
</dbReference>
<dbReference type="SMART" id="SM00448">
    <property type="entry name" value="REC"/>
    <property type="match status" value="1"/>
</dbReference>
<organism evidence="8 9">
    <name type="scientific">Microbacterium telephonicum</name>
    <dbReference type="NCBI Taxonomy" id="1714841"/>
    <lineage>
        <taxon>Bacteria</taxon>
        <taxon>Bacillati</taxon>
        <taxon>Actinomycetota</taxon>
        <taxon>Actinomycetes</taxon>
        <taxon>Micrococcales</taxon>
        <taxon>Microbacteriaceae</taxon>
        <taxon>Microbacterium</taxon>
    </lineage>
</organism>
<reference evidence="8 9" key="1">
    <citation type="journal article" date="2015" name="Stand. Genomic Sci.">
        <title>Genomic Encyclopedia of Bacterial and Archaeal Type Strains, Phase III: the genomes of soil and plant-associated and newly described type strains.</title>
        <authorList>
            <person name="Whitman W.B."/>
            <person name="Woyke T."/>
            <person name="Klenk H.P."/>
            <person name="Zhou Y."/>
            <person name="Lilburn T.G."/>
            <person name="Beck B.J."/>
            <person name="De Vos P."/>
            <person name="Vandamme P."/>
            <person name="Eisen J.A."/>
            <person name="Garrity G."/>
            <person name="Hugenholtz P."/>
            <person name="Kyrpides N.C."/>
        </authorList>
    </citation>
    <scope>NUCLEOTIDE SEQUENCE [LARGE SCALE GENOMIC DNA]</scope>
    <source>
        <strain evidence="8 9">S2T63</strain>
    </source>
</reference>
<dbReference type="Pfam" id="PF00072">
    <property type="entry name" value="Response_reg"/>
    <property type="match status" value="1"/>
</dbReference>
<evidence type="ECO:0000256" key="5">
    <source>
        <dbReference type="PROSITE-ProRule" id="PRU00169"/>
    </source>
</evidence>
<comment type="caution">
    <text evidence="8">The sequence shown here is derived from an EMBL/GenBank/DDBJ whole genome shotgun (WGS) entry which is preliminary data.</text>
</comment>
<keyword evidence="1 5" id="KW-0597">Phosphoprotein</keyword>
<protein>
    <submittedName>
        <fullName evidence="8">LuxR family two component transcriptional regulator</fullName>
    </submittedName>
</protein>
<dbReference type="CDD" id="cd17535">
    <property type="entry name" value="REC_NarL-like"/>
    <property type="match status" value="1"/>
</dbReference>
<gene>
    <name evidence="8" type="ORF">C7474_0732</name>
</gene>
<dbReference type="AlphaFoldDB" id="A0A498CA25"/>
<dbReference type="Pfam" id="PF00196">
    <property type="entry name" value="GerE"/>
    <property type="match status" value="1"/>
</dbReference>
<evidence type="ECO:0000256" key="3">
    <source>
        <dbReference type="ARBA" id="ARBA00023125"/>
    </source>
</evidence>
<dbReference type="PROSITE" id="PS50043">
    <property type="entry name" value="HTH_LUXR_2"/>
    <property type="match status" value="1"/>
</dbReference>
<accession>A0A498CA25</accession>
<dbReference type="InterPro" id="IPR001789">
    <property type="entry name" value="Sig_transdc_resp-reg_receiver"/>
</dbReference>
<evidence type="ECO:0000256" key="1">
    <source>
        <dbReference type="ARBA" id="ARBA00022553"/>
    </source>
</evidence>
<evidence type="ECO:0000313" key="8">
    <source>
        <dbReference type="EMBL" id="RLK52774.1"/>
    </source>
</evidence>
<dbReference type="PROSITE" id="PS50110">
    <property type="entry name" value="RESPONSE_REGULATORY"/>
    <property type="match status" value="1"/>
</dbReference>
<dbReference type="InterPro" id="IPR011006">
    <property type="entry name" value="CheY-like_superfamily"/>
</dbReference>
<evidence type="ECO:0000259" key="7">
    <source>
        <dbReference type="PROSITE" id="PS50110"/>
    </source>
</evidence>
<proteinExistence type="predicted"/>
<dbReference type="InterPro" id="IPR058245">
    <property type="entry name" value="NreC/VraR/RcsB-like_REC"/>
</dbReference>
<evidence type="ECO:0000256" key="2">
    <source>
        <dbReference type="ARBA" id="ARBA00023015"/>
    </source>
</evidence>
<dbReference type="GO" id="GO:0006355">
    <property type="term" value="P:regulation of DNA-templated transcription"/>
    <property type="evidence" value="ECO:0007669"/>
    <property type="project" value="InterPro"/>
</dbReference>
<dbReference type="Proteomes" id="UP000273158">
    <property type="component" value="Unassembled WGS sequence"/>
</dbReference>
<sequence>MRILICEDSALLRAGLVRLLEDAGHEIVAALPDAGELTTRVAETAPDLCILDVRLPPTYTDEGIRGALALRAADPALPVLVLSQYVEERYASDLITGSGAGQRGALGYLLKDRVADVSDFLDAVERIGAGATVLDPEVVAQLLTRRGRDERMARLTERERTVLALIAEGKSNQAIASTLFVSEAAVEKHITSLFQKLDLEQDEHGNRRVLAALVHLEHGTTAPTHPTLPNGADR</sequence>
<dbReference type="RefSeq" id="WP_121057570.1">
    <property type="nucleotide sequence ID" value="NZ_RCDB01000001.1"/>
</dbReference>
<evidence type="ECO:0000256" key="4">
    <source>
        <dbReference type="ARBA" id="ARBA00023163"/>
    </source>
</evidence>
<name>A0A498CA25_9MICO</name>
<dbReference type="GO" id="GO:0000160">
    <property type="term" value="P:phosphorelay signal transduction system"/>
    <property type="evidence" value="ECO:0007669"/>
    <property type="project" value="InterPro"/>
</dbReference>